<protein>
    <submittedName>
        <fullName evidence="2">DUF4440 domain-containing protein</fullName>
    </submittedName>
</protein>
<evidence type="ECO:0000313" key="2">
    <source>
        <dbReference type="EMBL" id="PWE57351.1"/>
    </source>
</evidence>
<dbReference type="OrthoDB" id="8420006at2"/>
<dbReference type="Gene3D" id="3.10.450.50">
    <property type="match status" value="1"/>
</dbReference>
<organism evidence="2 3">
    <name type="scientific">Metarhizobium album</name>
    <dbReference type="NCBI Taxonomy" id="2182425"/>
    <lineage>
        <taxon>Bacteria</taxon>
        <taxon>Pseudomonadati</taxon>
        <taxon>Pseudomonadota</taxon>
        <taxon>Alphaproteobacteria</taxon>
        <taxon>Hyphomicrobiales</taxon>
        <taxon>Rhizobiaceae</taxon>
        <taxon>Metarhizobium</taxon>
    </lineage>
</organism>
<dbReference type="RefSeq" id="WP_109457455.1">
    <property type="nucleotide sequence ID" value="NZ_QFBC01000002.1"/>
</dbReference>
<feature type="domain" description="SnoaL-like" evidence="1">
    <location>
        <begin position="9"/>
        <end position="127"/>
    </location>
</feature>
<dbReference type="InterPro" id="IPR037401">
    <property type="entry name" value="SnoaL-like"/>
</dbReference>
<name>A0A2U2DVN1_9HYPH</name>
<evidence type="ECO:0000259" key="1">
    <source>
        <dbReference type="Pfam" id="PF13474"/>
    </source>
</evidence>
<gene>
    <name evidence="2" type="ORF">DEM27_06885</name>
</gene>
<keyword evidence="3" id="KW-1185">Reference proteome</keyword>
<dbReference type="AlphaFoldDB" id="A0A2U2DVN1"/>
<proteinExistence type="predicted"/>
<reference evidence="2 3" key="1">
    <citation type="submission" date="2018-05" db="EMBL/GenBank/DDBJ databases">
        <title>The draft genome of strain NS-104.</title>
        <authorList>
            <person name="Hang P."/>
            <person name="Jiang J."/>
        </authorList>
    </citation>
    <scope>NUCLEOTIDE SEQUENCE [LARGE SCALE GENOMIC DNA]</scope>
    <source>
        <strain evidence="2 3">NS-104</strain>
    </source>
</reference>
<dbReference type="SUPFAM" id="SSF54427">
    <property type="entry name" value="NTF2-like"/>
    <property type="match status" value="1"/>
</dbReference>
<dbReference type="Pfam" id="PF13474">
    <property type="entry name" value="SnoaL_3"/>
    <property type="match status" value="1"/>
</dbReference>
<dbReference type="InterPro" id="IPR032710">
    <property type="entry name" value="NTF2-like_dom_sf"/>
</dbReference>
<dbReference type="Proteomes" id="UP000245252">
    <property type="component" value="Unassembled WGS sequence"/>
</dbReference>
<accession>A0A2U2DVN1</accession>
<evidence type="ECO:0000313" key="3">
    <source>
        <dbReference type="Proteomes" id="UP000245252"/>
    </source>
</evidence>
<sequence>MEDEILGAARRLIDAFARHDRDAYFAAFAPEATFIFHNLDRTLKSRAEYEAEWALWESRDGFRVRGCRSSEQRLQMVGETGIFTHAVSTDVAFGDDEATTQERETIVFARDAAGAWKAVHEHLSAPTTPTS</sequence>
<comment type="caution">
    <text evidence="2">The sequence shown here is derived from an EMBL/GenBank/DDBJ whole genome shotgun (WGS) entry which is preliminary data.</text>
</comment>
<dbReference type="EMBL" id="QFBC01000002">
    <property type="protein sequence ID" value="PWE57351.1"/>
    <property type="molecule type" value="Genomic_DNA"/>
</dbReference>